<dbReference type="Proteomes" id="UP000589036">
    <property type="component" value="Unassembled WGS sequence"/>
</dbReference>
<dbReference type="EMBL" id="JACCCC010000001">
    <property type="protein sequence ID" value="NYE49651.1"/>
    <property type="molecule type" value="Genomic_DNA"/>
</dbReference>
<dbReference type="InterPro" id="IPR036165">
    <property type="entry name" value="YefM-like_sf"/>
</dbReference>
<name>A0A852U0M0_9ACTN</name>
<dbReference type="SUPFAM" id="SSF143120">
    <property type="entry name" value="YefM-like"/>
    <property type="match status" value="1"/>
</dbReference>
<evidence type="ECO:0000313" key="3">
    <source>
        <dbReference type="Proteomes" id="UP000589036"/>
    </source>
</evidence>
<comment type="similarity">
    <text evidence="1">Belongs to the phD/YefM antitoxin family.</text>
</comment>
<protein>
    <submittedName>
        <fullName evidence="2">Antitoxin (DNA-binding transcriptional repressor) of toxin-antitoxin stability system</fullName>
    </submittedName>
</protein>
<evidence type="ECO:0000313" key="2">
    <source>
        <dbReference type="EMBL" id="NYE49651.1"/>
    </source>
</evidence>
<reference evidence="2 3" key="1">
    <citation type="submission" date="2020-07" db="EMBL/GenBank/DDBJ databases">
        <title>Sequencing the genomes of 1000 actinobacteria strains.</title>
        <authorList>
            <person name="Klenk H.-P."/>
        </authorList>
    </citation>
    <scope>NUCLEOTIDE SEQUENCE [LARGE SCALE GENOMIC DNA]</scope>
    <source>
        <strain evidence="2 3">CXB654</strain>
    </source>
</reference>
<evidence type="ECO:0000256" key="1">
    <source>
        <dbReference type="ARBA" id="ARBA00009981"/>
    </source>
</evidence>
<dbReference type="GO" id="GO:0003677">
    <property type="term" value="F:DNA binding"/>
    <property type="evidence" value="ECO:0007669"/>
    <property type="project" value="UniProtKB-KW"/>
</dbReference>
<organism evidence="2 3">
    <name type="scientific">Spinactinospora alkalitolerans</name>
    <dbReference type="NCBI Taxonomy" id="687207"/>
    <lineage>
        <taxon>Bacteria</taxon>
        <taxon>Bacillati</taxon>
        <taxon>Actinomycetota</taxon>
        <taxon>Actinomycetes</taxon>
        <taxon>Streptosporangiales</taxon>
        <taxon>Nocardiopsidaceae</taxon>
        <taxon>Spinactinospora</taxon>
    </lineage>
</organism>
<accession>A0A852U0M0</accession>
<gene>
    <name evidence="2" type="ORF">HDA32_004771</name>
</gene>
<sequence length="114" mass="12790">MSREIDQREPRDDDGRTLRAVERGASFVITRDGAPAARLLPFEGDRALVSRDELKRTSADLPHVDFDRLRCDTEDLVDQDLRDPFTVHGEAGPQRVLPFVGMFSSGHGDISTRL</sequence>
<dbReference type="RefSeq" id="WP_179645276.1">
    <property type="nucleotide sequence ID" value="NZ_BAAAYY010000037.1"/>
</dbReference>
<comment type="caution">
    <text evidence="2">The sequence shown here is derived from an EMBL/GenBank/DDBJ whole genome shotgun (WGS) entry which is preliminary data.</text>
</comment>
<keyword evidence="2" id="KW-0238">DNA-binding</keyword>
<keyword evidence="3" id="KW-1185">Reference proteome</keyword>
<proteinExistence type="inferred from homology"/>
<dbReference type="AlphaFoldDB" id="A0A852U0M0"/>